<dbReference type="InterPro" id="IPR051551">
    <property type="entry name" value="Autotransporter_adhesion"/>
</dbReference>
<dbReference type="Pfam" id="PF13018">
    <property type="entry name" value="ESPR"/>
    <property type="match status" value="1"/>
</dbReference>
<dbReference type="InterPro" id="IPR012332">
    <property type="entry name" value="Autotransporter_pectin_lyase_C"/>
</dbReference>
<dbReference type="SMART" id="SM00869">
    <property type="entry name" value="Autotransporter"/>
    <property type="match status" value="1"/>
</dbReference>
<evidence type="ECO:0000256" key="2">
    <source>
        <dbReference type="ARBA" id="ARBA00023026"/>
    </source>
</evidence>
<dbReference type="InterPro" id="IPR024973">
    <property type="entry name" value="ESPR"/>
</dbReference>
<protein>
    <submittedName>
        <fullName evidence="4">Adhesin BmaC autotransporter</fullName>
    </submittedName>
</protein>
<dbReference type="InterPro" id="IPR005546">
    <property type="entry name" value="Autotransporte_beta"/>
</dbReference>
<sequence>MNKTYRVVRNKSTGRITVASELAKNHCGAGDTERDGYFTGMTETAPAAGLLRVARMALAIASVFAGFVASQGVAHATDYQSTVRDQDLNVGDTISVTGDGVVGWEINDNSPTVRTALGNNVITTTGNGPAYGVWVRGTAPVTLINPTITTSGGTSDPLNVDAAYGIAVDKATQLTLQGGSIHTTGTGAAGIDMMGNGIVVRVKDATITTEGAGAPGDTSYTAGIRSFYQTPEIYVTTSKIETFSDYNHGIFILRSGTIVLDRSQVITHGDHSFGVMGSLTGGTYDDSQITTYGREATGVVATAYGNSLLSAIQHGSTVTTHGENADAVVSVFTGGVHIENSTITSDKARGVVMGGSLNGNTLGGALSFTNTTIQTGAASGGDAIVLNYGSTLQSDTASKLITQAAGANAITVANATTLNLDSTTPLPQMSVAGADAAALHAGAGGTINMTGITLDTSTVTLGANSWGLLAENGGTITLENTTLNGLGVWARGTSASALGKVRLVLHSRLPTSAVRVDDFGVFDIDQGDYYDISIKSLEGVGPQGTGTVYLGYIPHELTIDGANSTSYAGGFSGNGTLIRAGSGSLTLTGEHAFDFSGAVEIHDSSTLGIGGNVQAPGKKFTFFSPNAKLDISTANTGTEVGSIISDADGDGYINLGSKTLTVNPASTDNFSGTITGTGSLVKQGTGTLTLSGAHAFDFTGGTQIANGTLAVTGATSATGRNFSLASAATLDVTGVSGGNFNAGMLDGSGTIKIGNNSLTVDGSGAGTFSGTINGAGDLIKTGTGNLTLSGTNAFAYTGATDIKGGVLTLNNLDPATFSRTITLDGGWLDLSTASSGTTNDWSGIQLARGANAANGGVIGADDKIDVGQNGLDEVFDAKIGDGTTANDGVYVLKKGSGTTELTGDNHYVGNTRIEGGILKVSADQNLGDTTFAREVVLNGGKLEIAGNFASNRDVQMQQNGSVIVDAGANTSMGGLTQNGGNFVFTKEGEGALTFSQPSAVSGIVVDAGSLTMNGASVDSGPLGVAAAVTLHNGGTATFNGGSLVAGADAIVSDGLNTVTLNNGTSLKAAAGYALYHVQAGTGTLNANGTTLTGDMAADAGTTLNVNLAQGTSFTGGVTRGAGSTVNLAVNDASSTWQMTQDATVDTLTNNGAIKFGAPSGTTYQSLLVNNAYTGGGSLAMHTELNLGGDIANQHTDRLLIKGNVTGSTTLDLDVTGSGANTNIGNTHNKIPTEGISLVQVGGTAASDSFKLRGGYVVSGGNGVVGGASPFQYRLFAYGPGQTAQSQSQLGTGSTLNWDYRLETAYIDEHGNITPGVCTTLPPGADPNMPCPSGGGGGSHPVVAPQASTYLTAALALQNYGAVTMEALNRRLGDIRRSAQTQPDRNGEIFARAIGDDGNYKSNRSSSDYGYGFDQNIAALQIGGNVLKFGNEAHSLRFGLAATVGTTDLKPEAAQAESSRTTIKARSFAATATWQNDDGWYADGIVSYSKYNGNIRTDKYAAAGRIDASSLDMSLEVGRTMVAQNGIEIEPQVQLIRQSVRFDGKTDSDGIVADIGTSNYLTMRAGMRVAMAVGASRTWKPYVRMDLLHTWGGTNQVRLSDVAFQQGTIGSAVQLALGADGQLTKDLSVYGEVSGRHRIGGYGIDSYGATVSLRYSF</sequence>
<dbReference type="SUPFAM" id="SSF51126">
    <property type="entry name" value="Pectin lyase-like"/>
    <property type="match status" value="1"/>
</dbReference>
<dbReference type="NCBIfam" id="TIGR01414">
    <property type="entry name" value="autotrans_barl"/>
    <property type="match status" value="1"/>
</dbReference>
<dbReference type="InterPro" id="IPR011050">
    <property type="entry name" value="Pectin_lyase_fold/virulence"/>
</dbReference>
<keyword evidence="2" id="KW-0843">Virulence</keyword>
<dbReference type="PROSITE" id="PS51208">
    <property type="entry name" value="AUTOTRANSPORTER"/>
    <property type="match status" value="1"/>
</dbReference>
<dbReference type="Gene3D" id="2.160.20.20">
    <property type="match status" value="3"/>
</dbReference>
<reference evidence="4 5" key="1">
    <citation type="submission" date="2019-08" db="EMBL/GenBank/DDBJ databases">
        <authorList>
            <person name="Peeters C."/>
        </authorList>
    </citation>
    <scope>NUCLEOTIDE SEQUENCE [LARGE SCALE GENOMIC DNA]</scope>
    <source>
        <strain evidence="4 5">LMG 31121</strain>
    </source>
</reference>
<keyword evidence="1" id="KW-0732">Signal</keyword>
<dbReference type="RefSeq" id="WP_150808088.1">
    <property type="nucleotide sequence ID" value="NZ_CABPSR010000001.1"/>
</dbReference>
<dbReference type="SUPFAM" id="SSF103515">
    <property type="entry name" value="Autotransporter"/>
    <property type="match status" value="1"/>
</dbReference>
<dbReference type="InterPro" id="IPR013425">
    <property type="entry name" value="Autotrns_rpt"/>
</dbReference>
<dbReference type="Proteomes" id="UP000335538">
    <property type="component" value="Unassembled WGS sequence"/>
</dbReference>
<dbReference type="Gene3D" id="2.40.128.130">
    <property type="entry name" value="Autotransporter beta-domain"/>
    <property type="match status" value="1"/>
</dbReference>
<name>A0A5E5APM5_9BURK</name>
<evidence type="ECO:0000313" key="4">
    <source>
        <dbReference type="EMBL" id="VVE75741.1"/>
    </source>
</evidence>
<evidence type="ECO:0000256" key="1">
    <source>
        <dbReference type="ARBA" id="ARBA00022729"/>
    </source>
</evidence>
<dbReference type="InterPro" id="IPR036709">
    <property type="entry name" value="Autotransporte_beta_dom_sf"/>
</dbReference>
<dbReference type="PANTHER" id="PTHR35037:SF3">
    <property type="entry name" value="C-TERMINAL REGION OF AIDA-LIKE PROTEIN"/>
    <property type="match status" value="1"/>
</dbReference>
<dbReference type="Pfam" id="PF12951">
    <property type="entry name" value="PATR"/>
    <property type="match status" value="3"/>
</dbReference>
<dbReference type="GO" id="GO:0019867">
    <property type="term" value="C:outer membrane"/>
    <property type="evidence" value="ECO:0007669"/>
    <property type="project" value="InterPro"/>
</dbReference>
<accession>A0A5E5APM5</accession>
<evidence type="ECO:0000313" key="5">
    <source>
        <dbReference type="Proteomes" id="UP000335538"/>
    </source>
</evidence>
<dbReference type="InterPro" id="IPR006315">
    <property type="entry name" value="OM_autotransptr_brl_dom"/>
</dbReference>
<dbReference type="PANTHER" id="PTHR35037">
    <property type="entry name" value="C-TERMINAL REGION OF AIDA-LIKE PROTEIN"/>
    <property type="match status" value="1"/>
</dbReference>
<dbReference type="EMBL" id="CABPSR010000001">
    <property type="protein sequence ID" value="VVE75741.1"/>
    <property type="molecule type" value="Genomic_DNA"/>
</dbReference>
<dbReference type="Pfam" id="PF03797">
    <property type="entry name" value="Autotransporter"/>
    <property type="match status" value="1"/>
</dbReference>
<organism evidence="4 5">
    <name type="scientific">Pandoraea sputorum</name>
    <dbReference type="NCBI Taxonomy" id="93222"/>
    <lineage>
        <taxon>Bacteria</taxon>
        <taxon>Pseudomonadati</taxon>
        <taxon>Pseudomonadota</taxon>
        <taxon>Betaproteobacteria</taxon>
        <taxon>Burkholderiales</taxon>
        <taxon>Burkholderiaceae</taxon>
        <taxon>Pandoraea</taxon>
    </lineage>
</organism>
<dbReference type="NCBIfam" id="TIGR02601">
    <property type="entry name" value="autotrns_rpt"/>
    <property type="match status" value="3"/>
</dbReference>
<gene>
    <name evidence="4" type="primary">bmaC_1</name>
    <name evidence="4" type="ORF">PSP31121_00588</name>
</gene>
<proteinExistence type="predicted"/>
<evidence type="ECO:0000259" key="3">
    <source>
        <dbReference type="PROSITE" id="PS51208"/>
    </source>
</evidence>
<feature type="domain" description="Autotransporter" evidence="3">
    <location>
        <begin position="1381"/>
        <end position="1656"/>
    </location>
</feature>